<keyword evidence="4" id="KW-0804">Transcription</keyword>
<evidence type="ECO:0000256" key="1">
    <source>
        <dbReference type="ARBA" id="ARBA00004123"/>
    </source>
</evidence>
<dbReference type="EMBL" id="RWGY01000013">
    <property type="protein sequence ID" value="TVU25393.1"/>
    <property type="molecule type" value="Genomic_DNA"/>
</dbReference>
<feature type="compositionally biased region" description="Basic and acidic residues" evidence="6">
    <location>
        <begin position="1"/>
        <end position="17"/>
    </location>
</feature>
<name>A0A5J9UNR3_9POAL</name>
<protein>
    <recommendedName>
        <fullName evidence="7">TF-B3 domain-containing protein</fullName>
    </recommendedName>
</protein>
<reference evidence="8 9" key="1">
    <citation type="journal article" date="2019" name="Sci. Rep.">
        <title>A high-quality genome of Eragrostis curvula grass provides insights into Poaceae evolution and supports new strategies to enhance forage quality.</title>
        <authorList>
            <person name="Carballo J."/>
            <person name="Santos B.A.C.M."/>
            <person name="Zappacosta D."/>
            <person name="Garbus I."/>
            <person name="Selva J.P."/>
            <person name="Gallo C.A."/>
            <person name="Diaz A."/>
            <person name="Albertini E."/>
            <person name="Caccamo M."/>
            <person name="Echenique V."/>
        </authorList>
    </citation>
    <scope>NUCLEOTIDE SEQUENCE [LARGE SCALE GENOMIC DNA]</scope>
    <source>
        <strain evidence="9">cv. Victoria</strain>
        <tissue evidence="8">Leaf</tissue>
    </source>
</reference>
<feature type="domain" description="TF-B3" evidence="7">
    <location>
        <begin position="297"/>
        <end position="393"/>
    </location>
</feature>
<feature type="non-terminal residue" evidence="8">
    <location>
        <position position="404"/>
    </location>
</feature>
<sequence>MGNEKRVEERKDEGEKRRKEKKGRGAAKEDYGTGAGKHFFKVFFPKKSGENLMIPPPFYQYLEEEPNRWISLKGPSGNSWQVMLTSGSKGLAFMQGWKEFVMDHFLNWGHFLVFTYDGCSEFSVIVLCPSGIDDKSALDAQPSKEIVVKEEVGQWVLDTKAAATSKKELPAVPSVEGNRKIRKRVRQLNDVKVNGPALKRNISAQTKHEERKPEAIGSTSKAAPTFVLNSKKDLQYVLDESSSGNKTQIRPKDVPRSVMSKKFRLPVVISQRRPITQAEKDRALKRAKEFKSKNPLALQVMTSCHVYAGFFMNIPCEFVKESLPQTSMKMTLWDPQGKSWDVYYQYYNCRCVAAAFTGGWGKFAIGNNLEKFDVCIFELFKEDNIKVHIYRVVPEITLLIRNSS</sequence>
<dbReference type="CDD" id="cd10017">
    <property type="entry name" value="B3_DNA"/>
    <property type="match status" value="2"/>
</dbReference>
<feature type="non-terminal residue" evidence="8">
    <location>
        <position position="1"/>
    </location>
</feature>
<accession>A0A5J9UNR3</accession>
<dbReference type="OrthoDB" id="1666376at2759"/>
<proteinExistence type="predicted"/>
<dbReference type="GO" id="GO:0003677">
    <property type="term" value="F:DNA binding"/>
    <property type="evidence" value="ECO:0007669"/>
    <property type="project" value="UniProtKB-KW"/>
</dbReference>
<evidence type="ECO:0000256" key="6">
    <source>
        <dbReference type="SAM" id="MobiDB-lite"/>
    </source>
</evidence>
<dbReference type="InterPro" id="IPR015300">
    <property type="entry name" value="DNA-bd_pseudobarrel_sf"/>
</dbReference>
<evidence type="ECO:0000313" key="9">
    <source>
        <dbReference type="Proteomes" id="UP000324897"/>
    </source>
</evidence>
<keyword evidence="9" id="KW-1185">Reference proteome</keyword>
<dbReference type="Pfam" id="PF02362">
    <property type="entry name" value="B3"/>
    <property type="match status" value="2"/>
</dbReference>
<evidence type="ECO:0000256" key="3">
    <source>
        <dbReference type="ARBA" id="ARBA00023125"/>
    </source>
</evidence>
<feature type="domain" description="TF-B3" evidence="7">
    <location>
        <begin position="37"/>
        <end position="130"/>
    </location>
</feature>
<evidence type="ECO:0000256" key="4">
    <source>
        <dbReference type="ARBA" id="ARBA00023163"/>
    </source>
</evidence>
<comment type="subcellular location">
    <subcellularLocation>
        <location evidence="1">Nucleus</location>
    </subcellularLocation>
</comment>
<organism evidence="8 9">
    <name type="scientific">Eragrostis curvula</name>
    <name type="common">weeping love grass</name>
    <dbReference type="NCBI Taxonomy" id="38414"/>
    <lineage>
        <taxon>Eukaryota</taxon>
        <taxon>Viridiplantae</taxon>
        <taxon>Streptophyta</taxon>
        <taxon>Embryophyta</taxon>
        <taxon>Tracheophyta</taxon>
        <taxon>Spermatophyta</taxon>
        <taxon>Magnoliopsida</taxon>
        <taxon>Liliopsida</taxon>
        <taxon>Poales</taxon>
        <taxon>Poaceae</taxon>
        <taxon>PACMAD clade</taxon>
        <taxon>Chloridoideae</taxon>
        <taxon>Eragrostideae</taxon>
        <taxon>Eragrostidinae</taxon>
        <taxon>Eragrostis</taxon>
    </lineage>
</organism>
<dbReference type="PANTHER" id="PTHR31391:SF155">
    <property type="entry name" value="B3 DOMAIN-CONTAINING PROTEIN OS11G0197600"/>
    <property type="match status" value="1"/>
</dbReference>
<dbReference type="InterPro" id="IPR044837">
    <property type="entry name" value="REM16-like"/>
</dbReference>
<evidence type="ECO:0000313" key="8">
    <source>
        <dbReference type="EMBL" id="TVU25393.1"/>
    </source>
</evidence>
<keyword evidence="2" id="KW-0805">Transcription regulation</keyword>
<keyword evidence="5" id="KW-0539">Nucleus</keyword>
<evidence type="ECO:0000256" key="5">
    <source>
        <dbReference type="ARBA" id="ARBA00023242"/>
    </source>
</evidence>
<dbReference type="PANTHER" id="PTHR31391">
    <property type="entry name" value="B3 DOMAIN-CONTAINING PROTEIN OS11G0197600-RELATED"/>
    <property type="match status" value="1"/>
</dbReference>
<dbReference type="AlphaFoldDB" id="A0A5J9UNR3"/>
<evidence type="ECO:0000256" key="2">
    <source>
        <dbReference type="ARBA" id="ARBA00023015"/>
    </source>
</evidence>
<evidence type="ECO:0000259" key="7">
    <source>
        <dbReference type="PROSITE" id="PS50863"/>
    </source>
</evidence>
<dbReference type="Gramene" id="TVU25393">
    <property type="protein sequence ID" value="TVU25393"/>
    <property type="gene ID" value="EJB05_27888"/>
</dbReference>
<comment type="caution">
    <text evidence="8">The sequence shown here is derived from an EMBL/GenBank/DDBJ whole genome shotgun (WGS) entry which is preliminary data.</text>
</comment>
<keyword evidence="3" id="KW-0238">DNA-binding</keyword>
<dbReference type="PROSITE" id="PS50863">
    <property type="entry name" value="B3"/>
    <property type="match status" value="2"/>
</dbReference>
<dbReference type="SMART" id="SM01019">
    <property type="entry name" value="B3"/>
    <property type="match status" value="2"/>
</dbReference>
<dbReference type="Proteomes" id="UP000324897">
    <property type="component" value="Chromosome 2"/>
</dbReference>
<dbReference type="SUPFAM" id="SSF101936">
    <property type="entry name" value="DNA-binding pseudobarrel domain"/>
    <property type="match status" value="2"/>
</dbReference>
<feature type="region of interest" description="Disordered" evidence="6">
    <location>
        <begin position="1"/>
        <end position="31"/>
    </location>
</feature>
<dbReference type="Gene3D" id="2.40.330.10">
    <property type="entry name" value="DNA-binding pseudobarrel domain"/>
    <property type="match status" value="2"/>
</dbReference>
<gene>
    <name evidence="8" type="ORF">EJB05_27888</name>
</gene>
<dbReference type="InterPro" id="IPR003340">
    <property type="entry name" value="B3_DNA-bd"/>
</dbReference>
<dbReference type="GO" id="GO:0005634">
    <property type="term" value="C:nucleus"/>
    <property type="evidence" value="ECO:0007669"/>
    <property type="project" value="UniProtKB-SubCell"/>
</dbReference>